<accession>A0AAY5KMI5</accession>
<evidence type="ECO:0000313" key="1">
    <source>
        <dbReference type="Ensembl" id="ENSELUP00000089510.1"/>
    </source>
</evidence>
<dbReference type="GeneTree" id="ENSGT01030000235056"/>
<keyword evidence="2" id="KW-1185">Reference proteome</keyword>
<evidence type="ECO:0000313" key="2">
    <source>
        <dbReference type="Proteomes" id="UP000265140"/>
    </source>
</evidence>
<name>A0AAY5KMI5_ESOLU</name>
<reference evidence="1" key="3">
    <citation type="submission" date="2025-09" db="UniProtKB">
        <authorList>
            <consortium name="Ensembl"/>
        </authorList>
    </citation>
    <scope>IDENTIFICATION</scope>
</reference>
<gene>
    <name evidence="1" type="primary">ATG10</name>
</gene>
<sequence length="260" mass="29543">MSSPVLFSVSMRLIPHGQTTESFHPLTCCISHYPTVLLLLSILTVQGSGCEDFLKGVVESLKSTIDKEHAGFREMFPKDYWISHHYSDNLLCNTDPCCVFQAAAVLSDSWAQLRRQLWPEHHSFKLISDLIHALDYRGITKNIFEDPDVSILPYFSSSPEKLLNFTSSVFSRWLEMECSTPVDTCSLPTLSPPVQVEQPEKHKLFITTRAIHRRPSENEGETGMRLYYTQPPINGCPASTQLLGFVWSLLFFCGLNWILL</sequence>
<organism evidence="1 2">
    <name type="scientific">Esox lucius</name>
    <name type="common">Northern pike</name>
    <dbReference type="NCBI Taxonomy" id="8010"/>
    <lineage>
        <taxon>Eukaryota</taxon>
        <taxon>Metazoa</taxon>
        <taxon>Chordata</taxon>
        <taxon>Craniata</taxon>
        <taxon>Vertebrata</taxon>
        <taxon>Euteleostomi</taxon>
        <taxon>Actinopterygii</taxon>
        <taxon>Neopterygii</taxon>
        <taxon>Teleostei</taxon>
        <taxon>Protacanthopterygii</taxon>
        <taxon>Esociformes</taxon>
        <taxon>Esocidae</taxon>
        <taxon>Esox</taxon>
    </lineage>
</organism>
<protein>
    <submittedName>
        <fullName evidence="1">Uncharacterized protein</fullName>
    </submittedName>
</protein>
<dbReference type="Proteomes" id="UP000265140">
    <property type="component" value="Chromosome 20"/>
</dbReference>
<dbReference type="Ensembl" id="ENSELUT00000106326.1">
    <property type="protein sequence ID" value="ENSELUP00000089510.1"/>
    <property type="gene ID" value="ENSELUG00000043649.1"/>
</dbReference>
<reference evidence="1 2" key="1">
    <citation type="submission" date="2020-02" db="EMBL/GenBank/DDBJ databases">
        <title>Esox lucius (northern pike) genome, fEsoLuc1, primary haplotype.</title>
        <authorList>
            <person name="Myers G."/>
            <person name="Karagic N."/>
            <person name="Meyer A."/>
            <person name="Pippel M."/>
            <person name="Reichard M."/>
            <person name="Winkler S."/>
            <person name="Tracey A."/>
            <person name="Sims Y."/>
            <person name="Howe K."/>
            <person name="Rhie A."/>
            <person name="Formenti G."/>
            <person name="Durbin R."/>
            <person name="Fedrigo O."/>
            <person name="Jarvis E.D."/>
        </authorList>
    </citation>
    <scope>NUCLEOTIDE SEQUENCE [LARGE SCALE GENOMIC DNA]</scope>
</reference>
<reference evidence="1" key="2">
    <citation type="submission" date="2025-08" db="UniProtKB">
        <authorList>
            <consortium name="Ensembl"/>
        </authorList>
    </citation>
    <scope>IDENTIFICATION</scope>
</reference>
<dbReference type="KEGG" id="els:109614562"/>
<dbReference type="AlphaFoldDB" id="A0AAY5KMI5"/>
<proteinExistence type="predicted"/>